<name>A0A9N9F6W0_9GLOM</name>
<dbReference type="EMBL" id="CAJVQA010001419">
    <property type="protein sequence ID" value="CAG8513690.1"/>
    <property type="molecule type" value="Genomic_DNA"/>
</dbReference>
<dbReference type="OrthoDB" id="274660at2759"/>
<gene>
    <name evidence="2" type="ORF">CPELLU_LOCUS3042</name>
</gene>
<dbReference type="Proteomes" id="UP000789759">
    <property type="component" value="Unassembled WGS sequence"/>
</dbReference>
<evidence type="ECO:0000256" key="1">
    <source>
        <dbReference type="SAM" id="MobiDB-lite"/>
    </source>
</evidence>
<organism evidence="2 3">
    <name type="scientific">Cetraspora pellucida</name>
    <dbReference type="NCBI Taxonomy" id="1433469"/>
    <lineage>
        <taxon>Eukaryota</taxon>
        <taxon>Fungi</taxon>
        <taxon>Fungi incertae sedis</taxon>
        <taxon>Mucoromycota</taxon>
        <taxon>Glomeromycotina</taxon>
        <taxon>Glomeromycetes</taxon>
        <taxon>Diversisporales</taxon>
        <taxon>Gigasporaceae</taxon>
        <taxon>Cetraspora</taxon>
    </lineage>
</organism>
<accession>A0A9N9F6W0</accession>
<evidence type="ECO:0000313" key="3">
    <source>
        <dbReference type="Proteomes" id="UP000789759"/>
    </source>
</evidence>
<protein>
    <submittedName>
        <fullName evidence="2">21553_t:CDS:1</fullName>
    </submittedName>
</protein>
<keyword evidence="3" id="KW-1185">Reference proteome</keyword>
<feature type="region of interest" description="Disordered" evidence="1">
    <location>
        <begin position="1"/>
        <end position="33"/>
    </location>
</feature>
<evidence type="ECO:0000313" key="2">
    <source>
        <dbReference type="EMBL" id="CAG8513690.1"/>
    </source>
</evidence>
<dbReference type="AlphaFoldDB" id="A0A9N9F6W0"/>
<reference evidence="2" key="1">
    <citation type="submission" date="2021-06" db="EMBL/GenBank/DDBJ databases">
        <authorList>
            <person name="Kallberg Y."/>
            <person name="Tangrot J."/>
            <person name="Rosling A."/>
        </authorList>
    </citation>
    <scope>NUCLEOTIDE SEQUENCE</scope>
    <source>
        <strain evidence="2">FL966</strain>
    </source>
</reference>
<comment type="caution">
    <text evidence="2">The sequence shown here is derived from an EMBL/GenBank/DDBJ whole genome shotgun (WGS) entry which is preliminary data.</text>
</comment>
<proteinExistence type="predicted"/>
<sequence>MSNLAYLRKHNDSQERITEDEESVSQRTPDSNEKIMDIRATPIPNRTTYESRTTTPEETGNVQCKICSKTFEQHKYWDCPNTICNKYQETGHTHQNCPNISLLKKGNYCGYDPKEVTATRINHLINLNSSTSKSKKNIVVIQIPVITILIKEGKNTGSIPDRVTNLQELELLKEEQEEDEFFYPEVPLFYNEENNNIKEEIAYNQAITESLNNLNKENTKRPETYAKWCKETTKELECTLCKECLLPTNIKEESSYVNITNMMEKAIYLYCINCYNKVYYSTQYCTKYIQNPLGSEEDLARGFCQECYTKEKGKAKEAFSKDCFFNELITTKQKQQVDQEHLINLIKYEGLKRIIQRIVGVIDKSVDSINESFKLRLSTKQQAFKEAMQRGQSQTRRLPRITITTVIEDNNNIEVEEITQEEF</sequence>